<feature type="transmembrane region" description="Helical" evidence="2">
    <location>
        <begin position="273"/>
        <end position="294"/>
    </location>
</feature>
<proteinExistence type="predicted"/>
<feature type="transmembrane region" description="Helical" evidence="2">
    <location>
        <begin position="332"/>
        <end position="352"/>
    </location>
</feature>
<dbReference type="PANTHER" id="PTHR37312">
    <property type="entry name" value="MEMBRANE-BOUND ACYLTRANSFERASE YKRP-RELATED"/>
    <property type="match status" value="1"/>
</dbReference>
<dbReference type="AlphaFoldDB" id="A0A9W6MC38"/>
<feature type="transmembrane region" description="Helical" evidence="2">
    <location>
        <begin position="521"/>
        <end position="542"/>
    </location>
</feature>
<keyword evidence="2" id="KW-1133">Transmembrane helix</keyword>
<dbReference type="EMBL" id="BSEV01000002">
    <property type="protein sequence ID" value="GLK08440.1"/>
    <property type="molecule type" value="Genomic_DNA"/>
</dbReference>
<dbReference type="GO" id="GO:0016747">
    <property type="term" value="F:acyltransferase activity, transferring groups other than amino-acyl groups"/>
    <property type="evidence" value="ECO:0007669"/>
    <property type="project" value="InterPro"/>
</dbReference>
<dbReference type="Pfam" id="PF01757">
    <property type="entry name" value="Acyl_transf_3"/>
    <property type="match status" value="1"/>
</dbReference>
<dbReference type="InterPro" id="IPR002656">
    <property type="entry name" value="Acyl_transf_3_dom"/>
</dbReference>
<evidence type="ECO:0000256" key="2">
    <source>
        <dbReference type="SAM" id="Phobius"/>
    </source>
</evidence>
<reference evidence="4" key="1">
    <citation type="journal article" date="2014" name="Int. J. Syst. Evol. Microbiol.">
        <title>Complete genome sequence of Corynebacterium casei LMG S-19264T (=DSM 44701T), isolated from a smear-ripened cheese.</title>
        <authorList>
            <consortium name="US DOE Joint Genome Institute (JGI-PGF)"/>
            <person name="Walter F."/>
            <person name="Albersmeier A."/>
            <person name="Kalinowski J."/>
            <person name="Ruckert C."/>
        </authorList>
    </citation>
    <scope>NUCLEOTIDE SEQUENCE</scope>
    <source>
        <strain evidence="4">VKM Ac-2007</strain>
    </source>
</reference>
<keyword evidence="2" id="KW-0812">Transmembrane</keyword>
<organism evidence="4 5">
    <name type="scientific">Streptosporangium carneum</name>
    <dbReference type="NCBI Taxonomy" id="47481"/>
    <lineage>
        <taxon>Bacteria</taxon>
        <taxon>Bacillati</taxon>
        <taxon>Actinomycetota</taxon>
        <taxon>Actinomycetes</taxon>
        <taxon>Streptosporangiales</taxon>
        <taxon>Streptosporangiaceae</taxon>
        <taxon>Streptosporangium</taxon>
    </lineage>
</organism>
<dbReference type="Proteomes" id="UP001143474">
    <property type="component" value="Unassembled WGS sequence"/>
</dbReference>
<feature type="transmembrane region" description="Helical" evidence="2">
    <location>
        <begin position="306"/>
        <end position="326"/>
    </location>
</feature>
<sequence>MRGPGSGGFPGTASGPVPGGVPKDPLDPAWSPAPQERGAGQGWSQEHEAARAQAWTPATPAAPPSEPRPAEPRDVPERPFSYWENPSRETWESAEREAAPPVSPHDHAPWAASPPADDRARHAAPSAPGDHSRHAAPAPPDGVARHTAPAPLDDRARHAAPSPLDGPARQAPPEDPALRTPDDHALRTAPSLPDTRARQAAPPPFGEHVPSQWGRPQETEREPGPRPEEEPSAPPARRKREPYLDNVKFVLIALVVTGHSLVPTLAAHSAKSAYLFIYTFHMPAFVLLSGYLGRNFWNSNAKINKLVDTMLVPYAFVEIGYALLRYALGQKWTLTIIDPAWLNWYLVALVLWRISTPIWTRMRQPLLVAVTIYMLAGFSEISGDFSLDRFFGLLPFYVCGLLLKPEHFDLLKPLWVRIAAGVVVVAAVATAVYIAPRVGLDPVYYRYSFKSMDTTWWMGLIVRAGMLVAGLVLSVALLALVPRRETWFSDLGTRTLYAYLLHGVVVLIAKELGWLSYPWLYGPLGVLAIASSALVLAIVLCLPQTRTLFKWLLEPRLVWLYRRPAEAVPDRPAEATPDRESSIAVPR</sequence>
<feature type="compositionally biased region" description="Basic and acidic residues" evidence="1">
    <location>
        <begin position="217"/>
        <end position="229"/>
    </location>
</feature>
<evidence type="ECO:0000259" key="3">
    <source>
        <dbReference type="Pfam" id="PF01757"/>
    </source>
</evidence>
<feature type="domain" description="Acyltransferase 3" evidence="3">
    <location>
        <begin position="242"/>
        <end position="540"/>
    </location>
</feature>
<feature type="compositionally biased region" description="Gly residues" evidence="1">
    <location>
        <begin position="1"/>
        <end position="10"/>
    </location>
</feature>
<reference evidence="4" key="2">
    <citation type="submission" date="2023-01" db="EMBL/GenBank/DDBJ databases">
        <authorList>
            <person name="Sun Q."/>
            <person name="Evtushenko L."/>
        </authorList>
    </citation>
    <scope>NUCLEOTIDE SEQUENCE</scope>
    <source>
        <strain evidence="4">VKM Ac-2007</strain>
    </source>
</reference>
<feature type="compositionally biased region" description="Basic and acidic residues" evidence="1">
    <location>
        <begin position="86"/>
        <end position="108"/>
    </location>
</feature>
<dbReference type="PANTHER" id="PTHR37312:SF1">
    <property type="entry name" value="MEMBRANE-BOUND ACYLTRANSFERASE YKRP-RELATED"/>
    <property type="match status" value="1"/>
</dbReference>
<evidence type="ECO:0000313" key="5">
    <source>
        <dbReference type="Proteomes" id="UP001143474"/>
    </source>
</evidence>
<feature type="transmembrane region" description="Helical" evidence="2">
    <location>
        <begin position="456"/>
        <end position="479"/>
    </location>
</feature>
<gene>
    <name evidence="4" type="ORF">GCM10017600_18450</name>
</gene>
<keyword evidence="5" id="KW-1185">Reference proteome</keyword>
<feature type="compositionally biased region" description="Basic and acidic residues" evidence="1">
    <location>
        <begin position="176"/>
        <end position="186"/>
    </location>
</feature>
<comment type="caution">
    <text evidence="4">The sequence shown here is derived from an EMBL/GenBank/DDBJ whole genome shotgun (WGS) entry which is preliminary data.</text>
</comment>
<name>A0A9W6MC38_9ACTN</name>
<dbReference type="InterPro" id="IPR052734">
    <property type="entry name" value="Nod_factor_acetyltransferase"/>
</dbReference>
<feature type="transmembrane region" description="Helical" evidence="2">
    <location>
        <begin position="247"/>
        <end position="267"/>
    </location>
</feature>
<feature type="compositionally biased region" description="Basic and acidic residues" evidence="1">
    <location>
        <begin position="68"/>
        <end position="77"/>
    </location>
</feature>
<feature type="transmembrane region" description="Helical" evidence="2">
    <location>
        <begin position="491"/>
        <end position="509"/>
    </location>
</feature>
<accession>A0A9W6MC38</accession>
<evidence type="ECO:0000256" key="1">
    <source>
        <dbReference type="SAM" id="MobiDB-lite"/>
    </source>
</evidence>
<keyword evidence="2" id="KW-0472">Membrane</keyword>
<evidence type="ECO:0000313" key="4">
    <source>
        <dbReference type="EMBL" id="GLK08440.1"/>
    </source>
</evidence>
<protein>
    <recommendedName>
        <fullName evidence="3">Acyltransferase 3 domain-containing protein</fullName>
    </recommendedName>
</protein>
<feature type="transmembrane region" description="Helical" evidence="2">
    <location>
        <begin position="415"/>
        <end position="436"/>
    </location>
</feature>
<feature type="region of interest" description="Disordered" evidence="1">
    <location>
        <begin position="1"/>
        <end position="239"/>
    </location>
</feature>